<feature type="domain" description="SPW repeat-containing integral membrane" evidence="2">
    <location>
        <begin position="4"/>
        <end position="93"/>
    </location>
</feature>
<name>C6E1D0_GEOSM</name>
<dbReference type="eggNOG" id="ENOG502ZI75">
    <property type="taxonomic scope" value="Bacteria"/>
</dbReference>
<dbReference type="InterPro" id="IPR005530">
    <property type="entry name" value="SPW"/>
</dbReference>
<dbReference type="STRING" id="443144.GM21_2742"/>
<dbReference type="EMBL" id="CP001661">
    <property type="protein sequence ID" value="ACT18778.1"/>
    <property type="molecule type" value="Genomic_DNA"/>
</dbReference>
<dbReference type="HOGENOM" id="CLU_2142319_0_0_7"/>
<protein>
    <submittedName>
        <fullName evidence="3">dTDP-glucose 4,6-dehydratase</fullName>
    </submittedName>
</protein>
<keyword evidence="1" id="KW-0812">Transmembrane</keyword>
<gene>
    <name evidence="3" type="ordered locus">GM21_2742</name>
</gene>
<reference evidence="3" key="1">
    <citation type="submission" date="2009-07" db="EMBL/GenBank/DDBJ databases">
        <title>Complete sequence of Geobacter sp. M21.</title>
        <authorList>
            <consortium name="US DOE Joint Genome Institute"/>
            <person name="Lucas S."/>
            <person name="Copeland A."/>
            <person name="Lapidus A."/>
            <person name="Glavina del Rio T."/>
            <person name="Dalin E."/>
            <person name="Tice H."/>
            <person name="Bruce D."/>
            <person name="Goodwin L."/>
            <person name="Pitluck S."/>
            <person name="Saunders E."/>
            <person name="Brettin T."/>
            <person name="Detter J.C."/>
            <person name="Han C."/>
            <person name="Larimer F."/>
            <person name="Land M."/>
            <person name="Hauser L."/>
            <person name="Kyrpides N."/>
            <person name="Ovchinnikova G."/>
            <person name="Lovley D."/>
        </authorList>
    </citation>
    <scope>NUCLEOTIDE SEQUENCE [LARGE SCALE GENOMIC DNA]</scope>
    <source>
        <strain evidence="3">M21</strain>
    </source>
</reference>
<dbReference type="KEGG" id="gem:GM21_2742"/>
<evidence type="ECO:0000256" key="1">
    <source>
        <dbReference type="SAM" id="Phobius"/>
    </source>
</evidence>
<evidence type="ECO:0000313" key="3">
    <source>
        <dbReference type="EMBL" id="ACT18778.1"/>
    </source>
</evidence>
<feature type="transmembrane region" description="Helical" evidence="1">
    <location>
        <begin position="78"/>
        <end position="95"/>
    </location>
</feature>
<dbReference type="AlphaFoldDB" id="C6E1D0"/>
<keyword evidence="1" id="KW-1133">Transmembrane helix</keyword>
<feature type="transmembrane region" description="Helical" evidence="1">
    <location>
        <begin position="55"/>
        <end position="72"/>
    </location>
</feature>
<proteinExistence type="predicted"/>
<evidence type="ECO:0000259" key="2">
    <source>
        <dbReference type="Pfam" id="PF03779"/>
    </source>
</evidence>
<keyword evidence="1" id="KW-0472">Membrane</keyword>
<organism evidence="3">
    <name type="scientific">Geobacter sp. (strain M21)</name>
    <dbReference type="NCBI Taxonomy" id="443144"/>
    <lineage>
        <taxon>Bacteria</taxon>
        <taxon>Pseudomonadati</taxon>
        <taxon>Thermodesulfobacteriota</taxon>
        <taxon>Desulfuromonadia</taxon>
        <taxon>Geobacterales</taxon>
        <taxon>Geobacteraceae</taxon>
        <taxon>Geobacter</taxon>
    </lineage>
</organism>
<dbReference type="Pfam" id="PF03779">
    <property type="entry name" value="SPW"/>
    <property type="match status" value="1"/>
</dbReference>
<accession>C6E1D0</accession>
<sequence length="112" mass="12308">MIPRIFSLMVGVWLMAAPAVLGYSGHAAVNDRICGPLIVTFATTAFWEATRGLRFLNLLLGFWLMIAPLLLYQVGWVYAVNSVFCAFVLIFAGVVPGKRVHTFGGGWPSLFE</sequence>
<dbReference type="OrthoDB" id="5522649at2"/>